<feature type="region of interest" description="Disordered" evidence="3">
    <location>
        <begin position="416"/>
        <end position="444"/>
    </location>
</feature>
<evidence type="ECO:0000256" key="4">
    <source>
        <dbReference type="SAM" id="Phobius"/>
    </source>
</evidence>
<sequence>MVRSKALVLFLLVSIHLHFMIVTALWCPSTCVEYRPSPLQQSVRCHCPFYENGLAAPCWISHGGRTTFKVNWCIHAVPTGFHKDTKTINIKHLSASTLLLRSFANISSLEHLTITRSNVCSIQPGAFLGLPSLRNLALIDNSLSSLESDTFIGLEQVTELQLFKNVISSISPYAFRGLPRLVTLGLSENRLISVPVKALLQPQALRTAKLEKNRMTTINTNIIDLMENTELQVHLENNELRCDNNLTWFICNLPQLHQIASPNVLKCASPPDLRDTVLTTMRKDVCKNNTESTKEEIGTTTNDGISPTASLHNSTNDKEIQYKTEMPDSQHTTDVDHVIFLEGYPIINKDKNIIYTLTMIGAVVVSLLLVLSFVGVLFICKRYFGPCLTSQHGMNGEETEVSQDIVPYAVVYAGSAEQQTSDENSAPDSQPASAQGQSSGDNETFQPYAVAYGEDQDPSSEIRPYAEAYSEDQEPEPEIKPYAVAYDENPGQTDICRIPLYAEGYPDTPQEVGGHADADSTQMGDDSNDQATTIEYADPEPNDQSLSTDETTNPKCVYDEGENGNLATQDGKDAYGMKEEVRFARLSGILYRSGSQHAGKEEHDVSDLLYSPDQGEVVSKDSSSHLLYNPAQGEAKDSTCHLLYKPA</sequence>
<feature type="region of interest" description="Disordered" evidence="3">
    <location>
        <begin position="503"/>
        <end position="572"/>
    </location>
</feature>
<dbReference type="InterPro" id="IPR001611">
    <property type="entry name" value="Leu-rich_rpt"/>
</dbReference>
<gene>
    <name evidence="6" type="ORF">BRAFLDRAFT_82681</name>
</gene>
<evidence type="ECO:0000256" key="5">
    <source>
        <dbReference type="SAM" id="SignalP"/>
    </source>
</evidence>
<dbReference type="EMBL" id="GG666543">
    <property type="protein sequence ID" value="EEN57389.1"/>
    <property type="molecule type" value="Genomic_DNA"/>
</dbReference>
<protein>
    <recommendedName>
        <fullName evidence="7">LRRCT domain-containing protein</fullName>
    </recommendedName>
</protein>
<evidence type="ECO:0000256" key="3">
    <source>
        <dbReference type="SAM" id="MobiDB-lite"/>
    </source>
</evidence>
<feature type="compositionally biased region" description="Polar residues" evidence="3">
    <location>
        <begin position="542"/>
        <end position="554"/>
    </location>
</feature>
<feature type="compositionally biased region" description="Polar residues" evidence="3">
    <location>
        <begin position="519"/>
        <end position="533"/>
    </location>
</feature>
<evidence type="ECO:0000313" key="6">
    <source>
        <dbReference type="EMBL" id="EEN57389.1"/>
    </source>
</evidence>
<keyword evidence="2" id="KW-0677">Repeat</keyword>
<evidence type="ECO:0000256" key="2">
    <source>
        <dbReference type="ARBA" id="ARBA00022737"/>
    </source>
</evidence>
<feature type="chain" id="PRO_5002935949" description="LRRCT domain-containing protein" evidence="5">
    <location>
        <begin position="25"/>
        <end position="647"/>
    </location>
</feature>
<keyword evidence="1" id="KW-0433">Leucine-rich repeat</keyword>
<dbReference type="Gene3D" id="3.80.10.10">
    <property type="entry name" value="Ribonuclease Inhibitor"/>
    <property type="match status" value="2"/>
</dbReference>
<dbReference type="eggNOG" id="KOG0619">
    <property type="taxonomic scope" value="Eukaryota"/>
</dbReference>
<dbReference type="PANTHER" id="PTHR24367">
    <property type="entry name" value="LEUCINE-RICH REPEAT-CONTAINING PROTEIN"/>
    <property type="match status" value="1"/>
</dbReference>
<dbReference type="AlphaFoldDB" id="C3YQN3"/>
<keyword evidence="4" id="KW-0472">Membrane</keyword>
<feature type="compositionally biased region" description="Low complexity" evidence="3">
    <location>
        <begin position="426"/>
        <end position="441"/>
    </location>
</feature>
<dbReference type="SUPFAM" id="SSF52058">
    <property type="entry name" value="L domain-like"/>
    <property type="match status" value="1"/>
</dbReference>
<dbReference type="SMART" id="SM00369">
    <property type="entry name" value="LRR_TYP"/>
    <property type="match status" value="3"/>
</dbReference>
<feature type="compositionally biased region" description="Polar residues" evidence="3">
    <location>
        <begin position="298"/>
        <end position="313"/>
    </location>
</feature>
<dbReference type="Pfam" id="PF13855">
    <property type="entry name" value="LRR_8"/>
    <property type="match status" value="1"/>
</dbReference>
<dbReference type="InterPro" id="IPR032675">
    <property type="entry name" value="LRR_dom_sf"/>
</dbReference>
<dbReference type="InterPro" id="IPR003591">
    <property type="entry name" value="Leu-rich_rpt_typical-subtyp"/>
</dbReference>
<reference evidence="6" key="1">
    <citation type="journal article" date="2008" name="Nature">
        <title>The amphioxus genome and the evolution of the chordate karyotype.</title>
        <authorList>
            <consortium name="US DOE Joint Genome Institute (JGI-PGF)"/>
            <person name="Putnam N.H."/>
            <person name="Butts T."/>
            <person name="Ferrier D.E.K."/>
            <person name="Furlong R.F."/>
            <person name="Hellsten U."/>
            <person name="Kawashima T."/>
            <person name="Robinson-Rechavi M."/>
            <person name="Shoguchi E."/>
            <person name="Terry A."/>
            <person name="Yu J.-K."/>
            <person name="Benito-Gutierrez E.L."/>
            <person name="Dubchak I."/>
            <person name="Garcia-Fernandez J."/>
            <person name="Gibson-Brown J.J."/>
            <person name="Grigoriev I.V."/>
            <person name="Horton A.C."/>
            <person name="de Jong P.J."/>
            <person name="Jurka J."/>
            <person name="Kapitonov V.V."/>
            <person name="Kohara Y."/>
            <person name="Kuroki Y."/>
            <person name="Lindquist E."/>
            <person name="Lucas S."/>
            <person name="Osoegawa K."/>
            <person name="Pennacchio L.A."/>
            <person name="Salamov A.A."/>
            <person name="Satou Y."/>
            <person name="Sauka-Spengler T."/>
            <person name="Schmutz J."/>
            <person name="Shin-I T."/>
            <person name="Toyoda A."/>
            <person name="Bronner-Fraser M."/>
            <person name="Fujiyama A."/>
            <person name="Holland L.Z."/>
            <person name="Holland P.W.H."/>
            <person name="Satoh N."/>
            <person name="Rokhsar D.S."/>
        </authorList>
    </citation>
    <scope>NUCLEOTIDE SEQUENCE [LARGE SCALE GENOMIC DNA]</scope>
    <source>
        <strain evidence="6">S238N-H82</strain>
        <tissue evidence="6">Testes</tissue>
    </source>
</reference>
<keyword evidence="4" id="KW-1133">Transmembrane helix</keyword>
<proteinExistence type="predicted"/>
<organism>
    <name type="scientific">Branchiostoma floridae</name>
    <name type="common">Florida lancelet</name>
    <name type="synonym">Amphioxus</name>
    <dbReference type="NCBI Taxonomy" id="7739"/>
    <lineage>
        <taxon>Eukaryota</taxon>
        <taxon>Metazoa</taxon>
        <taxon>Chordata</taxon>
        <taxon>Cephalochordata</taxon>
        <taxon>Leptocardii</taxon>
        <taxon>Amphioxiformes</taxon>
        <taxon>Branchiostomatidae</taxon>
        <taxon>Branchiostoma</taxon>
    </lineage>
</organism>
<keyword evidence="5" id="KW-0732">Signal</keyword>
<feature type="region of interest" description="Disordered" evidence="3">
    <location>
        <begin position="291"/>
        <end position="313"/>
    </location>
</feature>
<accession>C3YQN3</accession>
<dbReference type="InParanoid" id="C3YQN3"/>
<evidence type="ECO:0000256" key="1">
    <source>
        <dbReference type="ARBA" id="ARBA00022614"/>
    </source>
</evidence>
<evidence type="ECO:0008006" key="7">
    <source>
        <dbReference type="Google" id="ProtNLM"/>
    </source>
</evidence>
<name>C3YQN3_BRAFL</name>
<dbReference type="PANTHER" id="PTHR24367:SF318">
    <property type="entry name" value="LEUCINE-RICH GLIOMA-INACTIVATED PROTEIN 1-LIKE"/>
    <property type="match status" value="1"/>
</dbReference>
<feature type="transmembrane region" description="Helical" evidence="4">
    <location>
        <begin position="353"/>
        <end position="380"/>
    </location>
</feature>
<keyword evidence="4" id="KW-0812">Transmembrane</keyword>
<feature type="signal peptide" evidence="5">
    <location>
        <begin position="1"/>
        <end position="24"/>
    </location>
</feature>
<dbReference type="InterPro" id="IPR051295">
    <property type="entry name" value="LGI_related"/>
</dbReference>